<dbReference type="EMBL" id="CP023323">
    <property type="protein sequence ID" value="ATY60579.1"/>
    <property type="molecule type" value="Genomic_DNA"/>
</dbReference>
<dbReference type="VEuPathDB" id="FungiDB:A9K55_006232"/>
<evidence type="ECO:0000313" key="3">
    <source>
        <dbReference type="EMBL" id="ATY60579.1"/>
    </source>
</evidence>
<evidence type="ECO:0000313" key="4">
    <source>
        <dbReference type="Proteomes" id="UP000323067"/>
    </source>
</evidence>
<feature type="region of interest" description="Disordered" evidence="1">
    <location>
        <begin position="110"/>
        <end position="176"/>
    </location>
</feature>
<dbReference type="SUPFAM" id="SSF52113">
    <property type="entry name" value="BRCT domain"/>
    <property type="match status" value="1"/>
</dbReference>
<feature type="compositionally biased region" description="Acidic residues" evidence="1">
    <location>
        <begin position="127"/>
        <end position="139"/>
    </location>
</feature>
<dbReference type="AlphaFoldDB" id="A0A2H4SBU3"/>
<dbReference type="PROSITE" id="PS50172">
    <property type="entry name" value="BRCT"/>
    <property type="match status" value="1"/>
</dbReference>
<dbReference type="Pfam" id="PF00533">
    <property type="entry name" value="BRCT"/>
    <property type="match status" value="1"/>
</dbReference>
<dbReference type="SMART" id="SM00292">
    <property type="entry name" value="BRCT"/>
    <property type="match status" value="1"/>
</dbReference>
<accession>A0A2H4SBU3</accession>
<feature type="region of interest" description="Disordered" evidence="1">
    <location>
        <begin position="251"/>
        <end position="293"/>
    </location>
</feature>
<name>A0A2H4SBU3_CORMI</name>
<feature type="domain" description="BRCT" evidence="2">
    <location>
        <begin position="172"/>
        <end position="251"/>
    </location>
</feature>
<sequence length="293" mass="32790">MAPARALYAITTWVWDDDYEKEGLQEPEIYDDKDAANTAARHLMRRLADRLNPFGDRDEYNFEDNLDDEGLYRGQLEGGPHGRIAVEMCVYKVALNKASTRETAKRPLDNAKYAWAGENGADHDEGADHDDGEEEGEEEEPKKPNRKAKPAPKKTSIKAGLSHSNRKSMPRGTPNSLAGVRLLFTGTFSSMDRTTSVATAKKFGADVVRRLEDTDYVVVGERAGPKKLQVMNELELETVTEAQFLAMLREGVGEDKRQRMANKRTADDEERPQTPPRPAKVARTAKGRGKRSR</sequence>
<dbReference type="Gene3D" id="3.40.50.10190">
    <property type="entry name" value="BRCT domain"/>
    <property type="match status" value="1"/>
</dbReference>
<dbReference type="Proteomes" id="UP000323067">
    <property type="component" value="Chromosome vi"/>
</dbReference>
<dbReference type="InterPro" id="IPR036420">
    <property type="entry name" value="BRCT_dom_sf"/>
</dbReference>
<protein>
    <submittedName>
        <fullName evidence="3">Brct domain containing</fullName>
    </submittedName>
</protein>
<evidence type="ECO:0000259" key="2">
    <source>
        <dbReference type="PROSITE" id="PS50172"/>
    </source>
</evidence>
<gene>
    <name evidence="3" type="ORF">A9K55_006232</name>
</gene>
<proteinExistence type="predicted"/>
<organism evidence="3 4">
    <name type="scientific">Cordyceps militaris</name>
    <name type="common">Caterpillar fungus</name>
    <name type="synonym">Clavaria militaris</name>
    <dbReference type="NCBI Taxonomy" id="73501"/>
    <lineage>
        <taxon>Eukaryota</taxon>
        <taxon>Fungi</taxon>
        <taxon>Dikarya</taxon>
        <taxon>Ascomycota</taxon>
        <taxon>Pezizomycotina</taxon>
        <taxon>Sordariomycetes</taxon>
        <taxon>Hypocreomycetidae</taxon>
        <taxon>Hypocreales</taxon>
        <taxon>Cordycipitaceae</taxon>
        <taxon>Cordyceps</taxon>
    </lineage>
</organism>
<dbReference type="OrthoDB" id="446168at2759"/>
<feature type="compositionally biased region" description="Basic residues" evidence="1">
    <location>
        <begin position="283"/>
        <end position="293"/>
    </location>
</feature>
<dbReference type="InterPro" id="IPR001357">
    <property type="entry name" value="BRCT_dom"/>
</dbReference>
<evidence type="ECO:0000256" key="1">
    <source>
        <dbReference type="SAM" id="MobiDB-lite"/>
    </source>
</evidence>
<feature type="compositionally biased region" description="Basic residues" evidence="1">
    <location>
        <begin position="144"/>
        <end position="156"/>
    </location>
</feature>
<reference evidence="3 4" key="1">
    <citation type="journal article" date="2017" name="BMC Genomics">
        <title>Chromosome level assembly and secondary metabolite potential of the parasitic fungus Cordyceps militaris.</title>
        <authorList>
            <person name="Kramer G.J."/>
            <person name="Nodwell J.R."/>
        </authorList>
    </citation>
    <scope>NUCLEOTIDE SEQUENCE [LARGE SCALE GENOMIC DNA]</scope>
    <source>
        <strain evidence="3 4">ATCC 34164</strain>
    </source>
</reference>
<dbReference type="VEuPathDB" id="FungiDB:CCM_02705"/>